<accession>A0A6A6DZK3</accession>
<dbReference type="InterPro" id="IPR000960">
    <property type="entry name" value="Flavin_mOase"/>
</dbReference>
<keyword evidence="3" id="KW-0274">FAD</keyword>
<dbReference type="Pfam" id="PF13450">
    <property type="entry name" value="NAD_binding_8"/>
    <property type="match status" value="1"/>
</dbReference>
<protein>
    <submittedName>
        <fullName evidence="6">FAD/NAD(P)-binding domain-containing protein</fullName>
    </submittedName>
</protein>
<evidence type="ECO:0000313" key="7">
    <source>
        <dbReference type="Proteomes" id="UP000800200"/>
    </source>
</evidence>
<dbReference type="OrthoDB" id="66881at2759"/>
<dbReference type="GO" id="GO:0050661">
    <property type="term" value="F:NADP binding"/>
    <property type="evidence" value="ECO:0007669"/>
    <property type="project" value="InterPro"/>
</dbReference>
<evidence type="ECO:0000313" key="6">
    <source>
        <dbReference type="EMBL" id="KAF2185107.1"/>
    </source>
</evidence>
<dbReference type="AlphaFoldDB" id="A0A6A6DZK3"/>
<dbReference type="PANTHER" id="PTHR23023">
    <property type="entry name" value="DIMETHYLANILINE MONOOXYGENASE"/>
    <property type="match status" value="1"/>
</dbReference>
<dbReference type="GO" id="GO:0050660">
    <property type="term" value="F:flavin adenine dinucleotide binding"/>
    <property type="evidence" value="ECO:0007669"/>
    <property type="project" value="InterPro"/>
</dbReference>
<dbReference type="Proteomes" id="UP000800200">
    <property type="component" value="Unassembled WGS sequence"/>
</dbReference>
<keyword evidence="7" id="KW-1185">Reference proteome</keyword>
<dbReference type="InterPro" id="IPR050346">
    <property type="entry name" value="FMO-like"/>
</dbReference>
<comment type="similarity">
    <text evidence="1">Belongs to the FMO family.</text>
</comment>
<dbReference type="PIRSF" id="PIRSF000332">
    <property type="entry name" value="FMO"/>
    <property type="match status" value="1"/>
</dbReference>
<evidence type="ECO:0000256" key="4">
    <source>
        <dbReference type="ARBA" id="ARBA00022857"/>
    </source>
</evidence>
<reference evidence="6" key="1">
    <citation type="journal article" date="2020" name="Stud. Mycol.">
        <title>101 Dothideomycetes genomes: a test case for predicting lifestyles and emergence of pathogens.</title>
        <authorList>
            <person name="Haridas S."/>
            <person name="Albert R."/>
            <person name="Binder M."/>
            <person name="Bloem J."/>
            <person name="Labutti K."/>
            <person name="Salamov A."/>
            <person name="Andreopoulos B."/>
            <person name="Baker S."/>
            <person name="Barry K."/>
            <person name="Bills G."/>
            <person name="Bluhm B."/>
            <person name="Cannon C."/>
            <person name="Castanera R."/>
            <person name="Culley D."/>
            <person name="Daum C."/>
            <person name="Ezra D."/>
            <person name="Gonzalez J."/>
            <person name="Henrissat B."/>
            <person name="Kuo A."/>
            <person name="Liang C."/>
            <person name="Lipzen A."/>
            <person name="Lutzoni F."/>
            <person name="Magnuson J."/>
            <person name="Mondo S."/>
            <person name="Nolan M."/>
            <person name="Ohm R."/>
            <person name="Pangilinan J."/>
            <person name="Park H.-J."/>
            <person name="Ramirez L."/>
            <person name="Alfaro M."/>
            <person name="Sun H."/>
            <person name="Tritt A."/>
            <person name="Yoshinaga Y."/>
            <person name="Zwiers L.-H."/>
            <person name="Turgeon B."/>
            <person name="Goodwin S."/>
            <person name="Spatafora J."/>
            <person name="Crous P."/>
            <person name="Grigoriev I."/>
        </authorList>
    </citation>
    <scope>NUCLEOTIDE SEQUENCE</scope>
    <source>
        <strain evidence="6">CBS 207.26</strain>
    </source>
</reference>
<keyword evidence="2" id="KW-0285">Flavoprotein</keyword>
<dbReference type="InterPro" id="IPR036188">
    <property type="entry name" value="FAD/NAD-bd_sf"/>
</dbReference>
<dbReference type="GO" id="GO:0004499">
    <property type="term" value="F:N,N-dimethylaniline monooxygenase activity"/>
    <property type="evidence" value="ECO:0007669"/>
    <property type="project" value="InterPro"/>
</dbReference>
<organism evidence="6 7">
    <name type="scientific">Zopfia rhizophila CBS 207.26</name>
    <dbReference type="NCBI Taxonomy" id="1314779"/>
    <lineage>
        <taxon>Eukaryota</taxon>
        <taxon>Fungi</taxon>
        <taxon>Dikarya</taxon>
        <taxon>Ascomycota</taxon>
        <taxon>Pezizomycotina</taxon>
        <taxon>Dothideomycetes</taxon>
        <taxon>Dothideomycetes incertae sedis</taxon>
        <taxon>Zopfiaceae</taxon>
        <taxon>Zopfia</taxon>
    </lineage>
</organism>
<evidence type="ECO:0000256" key="3">
    <source>
        <dbReference type="ARBA" id="ARBA00022827"/>
    </source>
</evidence>
<name>A0A6A6DZK3_9PEZI</name>
<dbReference type="PRINTS" id="PR00419">
    <property type="entry name" value="ADXRDTASE"/>
</dbReference>
<dbReference type="EMBL" id="ML994635">
    <property type="protein sequence ID" value="KAF2185107.1"/>
    <property type="molecule type" value="Genomic_DNA"/>
</dbReference>
<evidence type="ECO:0000256" key="5">
    <source>
        <dbReference type="ARBA" id="ARBA00023002"/>
    </source>
</evidence>
<dbReference type="Gene3D" id="3.50.50.60">
    <property type="entry name" value="FAD/NAD(P)-binding domain"/>
    <property type="match status" value="2"/>
</dbReference>
<evidence type="ECO:0000256" key="1">
    <source>
        <dbReference type="ARBA" id="ARBA00009183"/>
    </source>
</evidence>
<gene>
    <name evidence="6" type="ORF">K469DRAFT_577621</name>
</gene>
<dbReference type="SUPFAM" id="SSF51905">
    <property type="entry name" value="FAD/NAD(P)-binding domain"/>
    <property type="match status" value="2"/>
</dbReference>
<proteinExistence type="inferred from homology"/>
<evidence type="ECO:0000256" key="2">
    <source>
        <dbReference type="ARBA" id="ARBA00022630"/>
    </source>
</evidence>
<sequence>MTLHIPSRVAVIGAGIGGVVAAAHLKKEGLDFTVFERSSAAGGIWVFDERKPLEPPYPSVRASEAEKYYEETNANNENPGYSQLEQLLHAPPGPCYIGLKNNVGTRLLETTLNPFLPGTPDFVSHSVLCSYIQDTALKTGVHECTLYNTEVKNVWKSGSKWLVDYVTVKKLSGHISRQRKFQGFDFVVVASGHYHAARVPDIQGLADWKHRWPHRVQHSKGYRNPKDFKDKRNFLLIGGSVSSMDIARELGPFANNIFQSHRNGAFDLPASLLPDNAVRVDEIASFNPAQDQGIPLPDTEPIPATITLKSGRKLCGIHHVLLCTGYHISLPFLRHLHSDTTPPERANDTILVTDGTQLHNLHKDIFYIPDSSLVFVGVPYFTATFTLFEFQAMVVAKVLSGKAQLPKEEAMRAEFRKRVKLKGFGKAFHSLRDREVEYVNELLGWVNRDLQKLGLRKLDGHTDAWHEAKKEQMVRVQAMFAGNAEPGRQLELVCW</sequence>
<keyword evidence="5" id="KW-0560">Oxidoreductase</keyword>
<dbReference type="InterPro" id="IPR020946">
    <property type="entry name" value="Flavin_mOase-like"/>
</dbReference>
<keyword evidence="4" id="KW-0521">NADP</keyword>
<dbReference type="Pfam" id="PF00743">
    <property type="entry name" value="FMO-like"/>
    <property type="match status" value="1"/>
</dbReference>